<dbReference type="AlphaFoldDB" id="A0A0D0E7G1"/>
<feature type="compositionally biased region" description="Acidic residues" evidence="1">
    <location>
        <begin position="188"/>
        <end position="207"/>
    </location>
</feature>
<protein>
    <submittedName>
        <fullName evidence="2">Uncharacterized protein</fullName>
    </submittedName>
</protein>
<accession>A0A0D0E7G1</accession>
<dbReference type="EMBL" id="KN825143">
    <property type="protein sequence ID" value="KIK93935.1"/>
    <property type="molecule type" value="Genomic_DNA"/>
</dbReference>
<gene>
    <name evidence="2" type="ORF">PAXRUDRAFT_828496</name>
</gene>
<evidence type="ECO:0000313" key="3">
    <source>
        <dbReference type="Proteomes" id="UP000054538"/>
    </source>
</evidence>
<reference evidence="3" key="2">
    <citation type="submission" date="2015-01" db="EMBL/GenBank/DDBJ databases">
        <title>Evolutionary Origins and Diversification of the Mycorrhizal Mutualists.</title>
        <authorList>
            <consortium name="DOE Joint Genome Institute"/>
            <consortium name="Mycorrhizal Genomics Consortium"/>
            <person name="Kohler A."/>
            <person name="Kuo A."/>
            <person name="Nagy L.G."/>
            <person name="Floudas D."/>
            <person name="Copeland A."/>
            <person name="Barry K.W."/>
            <person name="Cichocki N."/>
            <person name="Veneault-Fourrey C."/>
            <person name="LaButti K."/>
            <person name="Lindquist E.A."/>
            <person name="Lipzen A."/>
            <person name="Lundell T."/>
            <person name="Morin E."/>
            <person name="Murat C."/>
            <person name="Riley R."/>
            <person name="Ohm R."/>
            <person name="Sun H."/>
            <person name="Tunlid A."/>
            <person name="Henrissat B."/>
            <person name="Grigoriev I.V."/>
            <person name="Hibbett D.S."/>
            <person name="Martin F."/>
        </authorList>
    </citation>
    <scope>NUCLEOTIDE SEQUENCE [LARGE SCALE GENOMIC DNA]</scope>
    <source>
        <strain evidence="3">Ve08.2h10</strain>
    </source>
</reference>
<feature type="region of interest" description="Disordered" evidence="1">
    <location>
        <begin position="177"/>
        <end position="207"/>
    </location>
</feature>
<proteinExistence type="predicted"/>
<dbReference type="OrthoDB" id="3255261at2759"/>
<reference evidence="2 3" key="1">
    <citation type="submission" date="2014-04" db="EMBL/GenBank/DDBJ databases">
        <authorList>
            <consortium name="DOE Joint Genome Institute"/>
            <person name="Kuo A."/>
            <person name="Kohler A."/>
            <person name="Jargeat P."/>
            <person name="Nagy L.G."/>
            <person name="Floudas D."/>
            <person name="Copeland A."/>
            <person name="Barry K.W."/>
            <person name="Cichocki N."/>
            <person name="Veneault-Fourrey C."/>
            <person name="LaButti K."/>
            <person name="Lindquist E.A."/>
            <person name="Lipzen A."/>
            <person name="Lundell T."/>
            <person name="Morin E."/>
            <person name="Murat C."/>
            <person name="Sun H."/>
            <person name="Tunlid A."/>
            <person name="Henrissat B."/>
            <person name="Grigoriev I.V."/>
            <person name="Hibbett D.S."/>
            <person name="Martin F."/>
            <person name="Nordberg H.P."/>
            <person name="Cantor M.N."/>
            <person name="Hua S.X."/>
        </authorList>
    </citation>
    <scope>NUCLEOTIDE SEQUENCE [LARGE SCALE GENOMIC DNA]</scope>
    <source>
        <strain evidence="2 3">Ve08.2h10</strain>
    </source>
</reference>
<dbReference type="InParanoid" id="A0A0D0E7G1"/>
<organism evidence="2 3">
    <name type="scientific">Paxillus rubicundulus Ve08.2h10</name>
    <dbReference type="NCBI Taxonomy" id="930991"/>
    <lineage>
        <taxon>Eukaryota</taxon>
        <taxon>Fungi</taxon>
        <taxon>Dikarya</taxon>
        <taxon>Basidiomycota</taxon>
        <taxon>Agaricomycotina</taxon>
        <taxon>Agaricomycetes</taxon>
        <taxon>Agaricomycetidae</taxon>
        <taxon>Boletales</taxon>
        <taxon>Paxilineae</taxon>
        <taxon>Paxillaceae</taxon>
        <taxon>Paxillus</taxon>
    </lineage>
</organism>
<dbReference type="HOGENOM" id="CLU_066679_1_0_1"/>
<keyword evidence="3" id="KW-1185">Reference proteome</keyword>
<sequence length="207" mass="23300">MEGEIEKDFTISSAGARRRDFNAGLEAAIPGLASASLKGQWQFEKGKRDALLVMHSPRMMFLPEEVILKHLYKVRKLKDKYIVTNVHVCPAFTMYLSNKSGETISFALVAQGPAAAGVTAGGDIRFEWWTNAESSLLRGGSNEAYCYTPLYALKRRLGTFDLKRLFRDSEHQQGDEDLWGDVYQPWDPLDEDGEEDPIDVDGWGDDF</sequence>
<dbReference type="Proteomes" id="UP000054538">
    <property type="component" value="Unassembled WGS sequence"/>
</dbReference>
<name>A0A0D0E7G1_9AGAM</name>
<evidence type="ECO:0000313" key="2">
    <source>
        <dbReference type="EMBL" id="KIK93935.1"/>
    </source>
</evidence>
<dbReference type="STRING" id="930991.A0A0D0E7G1"/>
<evidence type="ECO:0000256" key="1">
    <source>
        <dbReference type="SAM" id="MobiDB-lite"/>
    </source>
</evidence>